<protein>
    <recommendedName>
        <fullName evidence="3">Excreted virulence factor EspC, type VII ESX diderm</fullName>
    </recommendedName>
</protein>
<name>A0A1H0LEU6_MICTS</name>
<organism evidence="1 2">
    <name type="scientific">Microbacterium testaceum (strain StLB037)</name>
    <dbReference type="NCBI Taxonomy" id="979556"/>
    <lineage>
        <taxon>Bacteria</taxon>
        <taxon>Bacillati</taxon>
        <taxon>Actinomycetota</taxon>
        <taxon>Actinomycetes</taxon>
        <taxon>Micrococcales</taxon>
        <taxon>Microbacteriaceae</taxon>
        <taxon>Microbacterium</taxon>
    </lineage>
</organism>
<sequence length="105" mass="10775">MTPQIRMDADVILQHASRVQQLASDAAEAAAALKSVNLGGGAFGVMCAWIVPPVGLVSSAVSQHINGAEGVLERTGQELQGVVADFDAYEEAVVQATRSLEGGLG</sequence>
<evidence type="ECO:0008006" key="3">
    <source>
        <dbReference type="Google" id="ProtNLM"/>
    </source>
</evidence>
<reference evidence="1 2" key="1">
    <citation type="submission" date="2016-10" db="EMBL/GenBank/DDBJ databases">
        <authorList>
            <person name="de Groot N.N."/>
        </authorList>
    </citation>
    <scope>NUCLEOTIDE SEQUENCE [LARGE SCALE GENOMIC DNA]</scope>
    <source>
        <strain evidence="1 2">StLB037</strain>
    </source>
</reference>
<evidence type="ECO:0000313" key="2">
    <source>
        <dbReference type="Proteomes" id="UP000186456"/>
    </source>
</evidence>
<gene>
    <name evidence="1" type="ORF">SAMN04487788_0516</name>
</gene>
<evidence type="ECO:0000313" key="1">
    <source>
        <dbReference type="EMBL" id="SDO66674.1"/>
    </source>
</evidence>
<dbReference type="AlphaFoldDB" id="A0A1H0LEU6"/>
<dbReference type="RefSeq" id="WP_056227581.1">
    <property type="nucleotide sequence ID" value="NZ_FNJN01000001.1"/>
</dbReference>
<dbReference type="Proteomes" id="UP000186456">
    <property type="component" value="Unassembled WGS sequence"/>
</dbReference>
<accession>A0A1H0LEU6</accession>
<dbReference type="EMBL" id="FNJN01000001">
    <property type="protein sequence ID" value="SDO66674.1"/>
    <property type="molecule type" value="Genomic_DNA"/>
</dbReference>
<proteinExistence type="predicted"/>